<feature type="compositionally biased region" description="Basic and acidic residues" evidence="1">
    <location>
        <begin position="870"/>
        <end position="889"/>
    </location>
</feature>
<evidence type="ECO:0000313" key="3">
    <source>
        <dbReference type="Proteomes" id="UP000178129"/>
    </source>
</evidence>
<proteinExistence type="predicted"/>
<feature type="region of interest" description="Disordered" evidence="1">
    <location>
        <begin position="503"/>
        <end position="596"/>
    </location>
</feature>
<dbReference type="Proteomes" id="UP000178129">
    <property type="component" value="Unassembled WGS sequence"/>
</dbReference>
<dbReference type="InParanoid" id="A0A1E1KIF3"/>
<dbReference type="EMBL" id="FJUW01000013">
    <property type="protein sequence ID" value="CZS97816.1"/>
    <property type="molecule type" value="Genomic_DNA"/>
</dbReference>
<dbReference type="STRING" id="914237.A0A1E1KIF3"/>
<gene>
    <name evidence="2" type="ORF">RCO7_00042</name>
</gene>
<keyword evidence="3" id="KW-1185">Reference proteome</keyword>
<feature type="compositionally biased region" description="Low complexity" evidence="1">
    <location>
        <begin position="683"/>
        <end position="700"/>
    </location>
</feature>
<accession>A0A1E1KIF3</accession>
<organism evidence="2 3">
    <name type="scientific">Rhynchosporium graminicola</name>
    <dbReference type="NCBI Taxonomy" id="2792576"/>
    <lineage>
        <taxon>Eukaryota</taxon>
        <taxon>Fungi</taxon>
        <taxon>Dikarya</taxon>
        <taxon>Ascomycota</taxon>
        <taxon>Pezizomycotina</taxon>
        <taxon>Leotiomycetes</taxon>
        <taxon>Helotiales</taxon>
        <taxon>Ploettnerulaceae</taxon>
        <taxon>Rhynchosporium</taxon>
    </lineage>
</organism>
<name>A0A1E1KIF3_9HELO</name>
<evidence type="ECO:0000313" key="2">
    <source>
        <dbReference type="EMBL" id="CZS97816.1"/>
    </source>
</evidence>
<comment type="caution">
    <text evidence="2">The sequence shown here is derived from an EMBL/GenBank/DDBJ whole genome shotgun (WGS) entry which is preliminary data.</text>
</comment>
<dbReference type="AlphaFoldDB" id="A0A1E1KIF3"/>
<feature type="region of interest" description="Disordered" evidence="1">
    <location>
        <begin position="384"/>
        <end position="433"/>
    </location>
</feature>
<feature type="region of interest" description="Disordered" evidence="1">
    <location>
        <begin position="1"/>
        <end position="132"/>
    </location>
</feature>
<sequence length="903" mass="97861">MPTLEDVEMGNSSSSEVREVEMEDAGLASEQGAVESLLPGVASNGHVASDEVNGKSGHGMSKASNDYQETKGTSSNGHVVVDPSAKHDGSQSPGTAHEEMTSPAAGVGRSAENNAEPSKGEKNAGPIHEPPPAVQSIKMEKEIARLHEVLAEVSPQAAQKVLKEKWRMFLFEDYNEAHIAFILRAGLKNSNQEILDRVLKDEGGFKDALLKTVIKKPEFVEKVLKKTPPEIIAASISESALDHMMAERFKTVPGKTLIKWLATAGRLGYKADDILDEEDESVSPALPSRETSVEIIGAMPVTRAQGQYHPQYQPPPHLQFHSHPRPYPLPPTQPYRPPPQSYPQPPPPRPQFLPHLANLYKDPLLMEQERQALLNNQQAQEVQVARARYAQASQKQHRNSNQGPPHPGPPNPVPSAAAVRAPHEQTVRSPTDVPTGPLMCTLCQRSFPPGSFDGYTYHITKKVCEKEPPASGYKWSCPNCLSGFTTKQGLDYHSARKVCNDDDIAPATPLVPPNEKTSSTSTPTLPHPPMHMSGPPSQLQAPSQLPSSQALTRLPGAVAQPAVQSSRPDMFTPRRGPGRPKKENIRHSPSELTPEKRAAMEKAIADAEADTAEKIAALASSEYSEEARQRRTTSLTNAIATRKSQIRKSFGVSLRMRETDKQARLAAGIGSLSGPSRIREFDASSSVSPGVSPPASSFSPINGNSNTSRPSASLPSDGYTGPSSQGPYRIPAYDSAIRSNGHESPLRAVQTSDGASPSGYGVLKASGPSPYPGYYPPTVNNKRKYGSQEPHLRAGGATPQMSMMMEVSTEDAASKFEKGYKKKMADREERDREHHERARDVNMTDAPASAPKEKISIEISSSDSEEVESDVVKSVEDDHGVEENVEPRKISVGPGMARREGKH</sequence>
<reference evidence="3" key="1">
    <citation type="submission" date="2016-03" db="EMBL/GenBank/DDBJ databases">
        <authorList>
            <person name="Ploux O."/>
        </authorList>
    </citation>
    <scope>NUCLEOTIDE SEQUENCE [LARGE SCALE GENOMIC DNA]</scope>
    <source>
        <strain evidence="3">UK7</strain>
    </source>
</reference>
<evidence type="ECO:0000256" key="1">
    <source>
        <dbReference type="SAM" id="MobiDB-lite"/>
    </source>
</evidence>
<feature type="compositionally biased region" description="Pro residues" evidence="1">
    <location>
        <begin position="325"/>
        <end position="351"/>
    </location>
</feature>
<feature type="region of interest" description="Disordered" evidence="1">
    <location>
        <begin position="672"/>
        <end position="903"/>
    </location>
</feature>
<feature type="region of interest" description="Disordered" evidence="1">
    <location>
        <begin position="306"/>
        <end position="355"/>
    </location>
</feature>
<feature type="compositionally biased region" description="Basic and acidic residues" evidence="1">
    <location>
        <begin position="580"/>
        <end position="596"/>
    </location>
</feature>
<feature type="compositionally biased region" description="Pro residues" evidence="1">
    <location>
        <begin position="404"/>
        <end position="413"/>
    </location>
</feature>
<feature type="compositionally biased region" description="Basic and acidic residues" evidence="1">
    <location>
        <begin position="812"/>
        <end position="842"/>
    </location>
</feature>
<feature type="compositionally biased region" description="Polar residues" evidence="1">
    <location>
        <begin position="701"/>
        <end position="714"/>
    </location>
</feature>
<feature type="compositionally biased region" description="Polar residues" evidence="1">
    <location>
        <begin position="62"/>
        <end position="77"/>
    </location>
</feature>
<feature type="compositionally biased region" description="Low complexity" evidence="1">
    <location>
        <begin position="517"/>
        <end position="551"/>
    </location>
</feature>
<protein>
    <submittedName>
        <fullName evidence="2">Uncharacterized protein</fullName>
    </submittedName>
</protein>